<dbReference type="InterPro" id="IPR036236">
    <property type="entry name" value="Znf_C2H2_sf"/>
</dbReference>
<evidence type="ECO:0000256" key="6">
    <source>
        <dbReference type="SAM" id="MobiDB-lite"/>
    </source>
</evidence>
<dbReference type="EnsemblMetazoa" id="SCAU002079-RA">
    <property type="protein sequence ID" value="SCAU002079-PA"/>
    <property type="gene ID" value="SCAU002079"/>
</dbReference>
<dbReference type="PROSITE" id="PS50157">
    <property type="entry name" value="ZINC_FINGER_C2H2_2"/>
    <property type="match status" value="5"/>
</dbReference>
<dbReference type="PANTHER" id="PTHR23234:SF10">
    <property type="entry name" value="RIKEN CDNA 6720489N17 GENE-RELATED"/>
    <property type="match status" value="1"/>
</dbReference>
<name>A0A1I8NU81_STOCA</name>
<dbReference type="SMART" id="SM00868">
    <property type="entry name" value="zf-AD"/>
    <property type="match status" value="1"/>
</dbReference>
<evidence type="ECO:0000313" key="8">
    <source>
        <dbReference type="EnsemblMetazoa" id="SCAU002079-PA"/>
    </source>
</evidence>
<dbReference type="PANTHER" id="PTHR23234">
    <property type="entry name" value="ZNF44 PROTEIN"/>
    <property type="match status" value="1"/>
</dbReference>
<keyword evidence="4" id="KW-0862">Zinc</keyword>
<dbReference type="Gene3D" id="3.40.1800.20">
    <property type="match status" value="1"/>
</dbReference>
<dbReference type="InterPro" id="IPR013087">
    <property type="entry name" value="Znf_C2H2_type"/>
</dbReference>
<accession>A0A1I8NU81</accession>
<keyword evidence="9" id="KW-1185">Reference proteome</keyword>
<evidence type="ECO:0000259" key="7">
    <source>
        <dbReference type="PROSITE" id="PS50157"/>
    </source>
</evidence>
<dbReference type="FunFam" id="3.30.160.60:FF:000065">
    <property type="entry name" value="B-cell CLL/lymphoma 6, member B"/>
    <property type="match status" value="1"/>
</dbReference>
<evidence type="ECO:0000256" key="1">
    <source>
        <dbReference type="ARBA" id="ARBA00022723"/>
    </source>
</evidence>
<dbReference type="STRING" id="35570.A0A1I8NU81"/>
<keyword evidence="1" id="KW-0479">Metal-binding</keyword>
<feature type="region of interest" description="Disordered" evidence="6">
    <location>
        <begin position="510"/>
        <end position="565"/>
    </location>
</feature>
<feature type="domain" description="C2H2-type" evidence="7">
    <location>
        <begin position="380"/>
        <end position="408"/>
    </location>
</feature>
<dbReference type="GO" id="GO:0008270">
    <property type="term" value="F:zinc ion binding"/>
    <property type="evidence" value="ECO:0007669"/>
    <property type="project" value="UniProtKB-KW"/>
</dbReference>
<reference evidence="8" key="1">
    <citation type="submission" date="2020-05" db="UniProtKB">
        <authorList>
            <consortium name="EnsemblMetazoa"/>
        </authorList>
    </citation>
    <scope>IDENTIFICATION</scope>
    <source>
        <strain evidence="8">USDA</strain>
    </source>
</reference>
<dbReference type="InterPro" id="IPR050758">
    <property type="entry name" value="Znf_C2H2-type"/>
</dbReference>
<dbReference type="OrthoDB" id="8002153at2759"/>
<gene>
    <name evidence="8" type="primary">106084874</name>
</gene>
<dbReference type="AlphaFoldDB" id="A0A1I8NU81"/>
<feature type="domain" description="C2H2-type" evidence="7">
    <location>
        <begin position="282"/>
        <end position="310"/>
    </location>
</feature>
<feature type="domain" description="C2H2-type" evidence="7">
    <location>
        <begin position="324"/>
        <end position="347"/>
    </location>
</feature>
<proteinExistence type="predicted"/>
<dbReference type="PROSITE" id="PS00028">
    <property type="entry name" value="ZINC_FINGER_C2H2_1"/>
    <property type="match status" value="6"/>
</dbReference>
<keyword evidence="3 5" id="KW-0863">Zinc-finger</keyword>
<dbReference type="SUPFAM" id="SSF57667">
    <property type="entry name" value="beta-beta-alpha zinc fingers"/>
    <property type="match status" value="2"/>
</dbReference>
<evidence type="ECO:0000256" key="2">
    <source>
        <dbReference type="ARBA" id="ARBA00022737"/>
    </source>
</evidence>
<feature type="region of interest" description="Disordered" evidence="6">
    <location>
        <begin position="457"/>
        <end position="489"/>
    </location>
</feature>
<dbReference type="Gene3D" id="3.30.160.60">
    <property type="entry name" value="Classic Zinc Finger"/>
    <property type="match status" value="2"/>
</dbReference>
<dbReference type="GO" id="GO:0005634">
    <property type="term" value="C:nucleus"/>
    <property type="evidence" value="ECO:0007669"/>
    <property type="project" value="InterPro"/>
</dbReference>
<protein>
    <recommendedName>
        <fullName evidence="7">C2H2-type domain-containing protein</fullName>
    </recommendedName>
</protein>
<dbReference type="VEuPathDB" id="VectorBase:SCAU002079"/>
<evidence type="ECO:0000256" key="5">
    <source>
        <dbReference type="PROSITE-ProRule" id="PRU00042"/>
    </source>
</evidence>
<feature type="compositionally biased region" description="Basic residues" evidence="6">
    <location>
        <begin position="457"/>
        <end position="469"/>
    </location>
</feature>
<evidence type="ECO:0000256" key="3">
    <source>
        <dbReference type="ARBA" id="ARBA00022771"/>
    </source>
</evidence>
<organism evidence="8 9">
    <name type="scientific">Stomoxys calcitrans</name>
    <name type="common">Stable fly</name>
    <name type="synonym">Conops calcitrans</name>
    <dbReference type="NCBI Taxonomy" id="35570"/>
    <lineage>
        <taxon>Eukaryota</taxon>
        <taxon>Metazoa</taxon>
        <taxon>Ecdysozoa</taxon>
        <taxon>Arthropoda</taxon>
        <taxon>Hexapoda</taxon>
        <taxon>Insecta</taxon>
        <taxon>Pterygota</taxon>
        <taxon>Neoptera</taxon>
        <taxon>Endopterygota</taxon>
        <taxon>Diptera</taxon>
        <taxon>Brachycera</taxon>
        <taxon>Muscomorpha</taxon>
        <taxon>Muscoidea</taxon>
        <taxon>Muscidae</taxon>
        <taxon>Stomoxys</taxon>
    </lineage>
</organism>
<feature type="domain" description="C2H2-type" evidence="7">
    <location>
        <begin position="352"/>
        <end position="379"/>
    </location>
</feature>
<dbReference type="Proteomes" id="UP000095300">
    <property type="component" value="Unassembled WGS sequence"/>
</dbReference>
<feature type="compositionally biased region" description="Acidic residues" evidence="6">
    <location>
        <begin position="547"/>
        <end position="565"/>
    </location>
</feature>
<keyword evidence="2" id="KW-0677">Repeat</keyword>
<dbReference type="InterPro" id="IPR012934">
    <property type="entry name" value="Znf_AD"/>
</dbReference>
<evidence type="ECO:0000256" key="4">
    <source>
        <dbReference type="ARBA" id="ARBA00022833"/>
    </source>
</evidence>
<evidence type="ECO:0000313" key="9">
    <source>
        <dbReference type="Proteomes" id="UP000095300"/>
    </source>
</evidence>
<dbReference type="SMART" id="SM00355">
    <property type="entry name" value="ZnF_C2H2"/>
    <property type="match status" value="7"/>
</dbReference>
<sequence length="565" mass="65742">MLKNSPPSDYCRLCVKSCNDYQHSLYDETGQANTNHDLVGKYFTNAMLNMEWERRLQYICGICWQHIWEFHQFQQSVIETQKGPYVHIEATKEVGDVKIKPEVKINQQAAQLEWQNAQECSASIEDLIKPTVLTFDIKTEEPLELNSDYDVKSSQGLEQLTDDEMPLINTVSTNDVQSNVDYSSNDELPLLSLSHNNLSSSESKFDTTKRTAEEFDKLVALWQSSLECDLCHQLVPSYSQLEEHFRKNHVSEVCYLMCCQLRLANRYDIEKHIHYHNAPEKLRCETCCKAYRLEKHLRNHKRIIHTSNGGNKNAKDSKILEGPYRCCKCSKDFATNAHLSIHNLDVHKPKVFECNICEKSFTRSNALRQHMSNHIGERNHACSFCPKSFTCRAYFCKHMRKQHPQEWKRMPNERVQRKTPKSYRLETRGESKVYVCFYCSKEYEKLHSIRQHLYRRHGMRKSRKSRVVRPKTTDVSNITPDGDTLNELGKVGEDEEDSLMTSIEGKELKEENATSTYIKSEHFSADTNSLENEDMDEIEIPHKFEDDATGDSEDSIASEEEFIEL</sequence>
<feature type="domain" description="C2H2-type" evidence="7">
    <location>
        <begin position="434"/>
        <end position="462"/>
    </location>
</feature>
<dbReference type="SUPFAM" id="SSF57716">
    <property type="entry name" value="Glucocorticoid receptor-like (DNA-binding domain)"/>
    <property type="match status" value="1"/>
</dbReference>